<evidence type="ECO:0000259" key="3">
    <source>
        <dbReference type="Pfam" id="PF13243"/>
    </source>
</evidence>
<sequence length="620" mass="69944">MDSCSGVSDAIQHAVDYLLSIQRPGEYFWCAECEADVTMTSEYVMLYQILGLQLEDSKVQKLIKYFKESQNPADGSWSLAYGIDGDVSATTEAYLALTILGVDAEDPVLRKAKSFIRSKGGLGLVHVQNFTRMNLALFGLLPWEAVPLLPAELILLPSIIPFNLYNFPAWSRPIIVPLLVINNHRPVYRLPNEKCYTMMDELWLAGTNRYVPYVPPLRQALLKHGASWKSFFCVMEHVLRGYEKIRIQGCPSPVWDTSLATIALLDCGYNPREREIEGAIRWMLDRQCLVEYGDWQVHRPSLESGGWSFEYFNTWYPDVDDSAAVLVSLFKHDPKSIHSSNVQRGLKWVIGMQNTDGGWGAFEAETNKRLLDEIPFSDANSLCDPSFADLAGHILEMLGIYLQISEKYDHNGSHQCLRAEVRSCISRAVKYLRDSQELQGSWYGRWGVNYINGTSGSLCGLGSIGFPKSDLMVSRAIEWLKDCQNDDGGWGESVVTYRDKSMMGKGIGSIPSQTAWAVMGLLAYLPPEDQSIKRGVMWLLHNLGPSTKSCEGYEGGYKIPVSSRTGMTWTENHFTGTGYPNHLFIKYHLYSHYFPMMALGRYSQSLSAARKTKVEHPYRI</sequence>
<evidence type="ECO:0000313" key="5">
    <source>
        <dbReference type="EMBL" id="KAL3690840.1"/>
    </source>
</evidence>
<keyword evidence="2" id="KW-0677">Repeat</keyword>
<reference evidence="5 6" key="1">
    <citation type="submission" date="2024-09" db="EMBL/GenBank/DDBJ databases">
        <title>Chromosome-scale assembly of Riccia sorocarpa.</title>
        <authorList>
            <person name="Paukszto L."/>
        </authorList>
    </citation>
    <scope>NUCLEOTIDE SEQUENCE [LARGE SCALE GENOMIC DNA]</scope>
    <source>
        <strain evidence="5">LP-2024</strain>
        <tissue evidence="5">Aerial parts of the thallus</tissue>
    </source>
</reference>
<accession>A0ABD3HGV9</accession>
<dbReference type="Pfam" id="PF13243">
    <property type="entry name" value="SQHop_cyclase_C"/>
    <property type="match status" value="1"/>
</dbReference>
<dbReference type="AlphaFoldDB" id="A0ABD3HGV9"/>
<dbReference type="EMBL" id="JBJQOH010000003">
    <property type="protein sequence ID" value="KAL3690840.1"/>
    <property type="molecule type" value="Genomic_DNA"/>
</dbReference>
<feature type="domain" description="Squalene cyclase C-terminal" evidence="3">
    <location>
        <begin position="252"/>
        <end position="603"/>
    </location>
</feature>
<dbReference type="SFLD" id="SFLDG01016">
    <property type="entry name" value="Prenyltransferase_Like_2"/>
    <property type="match status" value="1"/>
</dbReference>
<dbReference type="InterPro" id="IPR032697">
    <property type="entry name" value="SQ_cyclase_N"/>
</dbReference>
<proteinExistence type="inferred from homology"/>
<evidence type="ECO:0008006" key="7">
    <source>
        <dbReference type="Google" id="ProtNLM"/>
    </source>
</evidence>
<dbReference type="Gene3D" id="1.50.10.20">
    <property type="match status" value="2"/>
</dbReference>
<dbReference type="PANTHER" id="PTHR11764:SF82">
    <property type="entry name" value="TERPENE CYCLASE_MUTASE FAMILY MEMBER"/>
    <property type="match status" value="1"/>
</dbReference>
<evidence type="ECO:0000313" key="6">
    <source>
        <dbReference type="Proteomes" id="UP001633002"/>
    </source>
</evidence>
<gene>
    <name evidence="5" type="ORF">R1sor_004491</name>
</gene>
<protein>
    <recommendedName>
        <fullName evidence="7">Terpene cyclase/mutase family member</fullName>
    </recommendedName>
</protein>
<dbReference type="InterPro" id="IPR018333">
    <property type="entry name" value="Squalene_cyclase"/>
</dbReference>
<comment type="similarity">
    <text evidence="1">Belongs to the terpene cyclase/mutase family.</text>
</comment>
<evidence type="ECO:0000256" key="2">
    <source>
        <dbReference type="ARBA" id="ARBA00022737"/>
    </source>
</evidence>
<organism evidence="5 6">
    <name type="scientific">Riccia sorocarpa</name>
    <dbReference type="NCBI Taxonomy" id="122646"/>
    <lineage>
        <taxon>Eukaryota</taxon>
        <taxon>Viridiplantae</taxon>
        <taxon>Streptophyta</taxon>
        <taxon>Embryophyta</taxon>
        <taxon>Marchantiophyta</taxon>
        <taxon>Marchantiopsida</taxon>
        <taxon>Marchantiidae</taxon>
        <taxon>Marchantiales</taxon>
        <taxon>Ricciaceae</taxon>
        <taxon>Riccia</taxon>
    </lineage>
</organism>
<feature type="domain" description="Squalene cyclase N-terminal" evidence="4">
    <location>
        <begin position="11"/>
        <end position="248"/>
    </location>
</feature>
<evidence type="ECO:0000259" key="4">
    <source>
        <dbReference type="Pfam" id="PF13249"/>
    </source>
</evidence>
<evidence type="ECO:0000256" key="1">
    <source>
        <dbReference type="ARBA" id="ARBA00009755"/>
    </source>
</evidence>
<dbReference type="Pfam" id="PF13249">
    <property type="entry name" value="SQHop_cyclase_N"/>
    <property type="match status" value="1"/>
</dbReference>
<dbReference type="Proteomes" id="UP001633002">
    <property type="component" value="Unassembled WGS sequence"/>
</dbReference>
<name>A0ABD3HGV9_9MARC</name>
<dbReference type="SUPFAM" id="SSF48239">
    <property type="entry name" value="Terpenoid cyclases/Protein prenyltransferases"/>
    <property type="match status" value="2"/>
</dbReference>
<comment type="caution">
    <text evidence="5">The sequence shown here is derived from an EMBL/GenBank/DDBJ whole genome shotgun (WGS) entry which is preliminary data.</text>
</comment>
<dbReference type="PANTHER" id="PTHR11764">
    <property type="entry name" value="TERPENE CYCLASE/MUTASE FAMILY MEMBER"/>
    <property type="match status" value="1"/>
</dbReference>
<dbReference type="InterPro" id="IPR032696">
    <property type="entry name" value="SQ_cyclase_C"/>
</dbReference>
<keyword evidence="6" id="KW-1185">Reference proteome</keyword>
<dbReference type="InterPro" id="IPR008930">
    <property type="entry name" value="Terpenoid_cyclase/PrenylTrfase"/>
</dbReference>